<dbReference type="Proteomes" id="UP000554766">
    <property type="component" value="Unassembled WGS sequence"/>
</dbReference>
<keyword evidence="3 5" id="KW-1133">Transmembrane helix</keyword>
<evidence type="ECO:0000313" key="6">
    <source>
        <dbReference type="EMBL" id="NYR14806.1"/>
    </source>
</evidence>
<dbReference type="GO" id="GO:0009977">
    <property type="term" value="F:proton motive force dependent protein transmembrane transporter activity"/>
    <property type="evidence" value="ECO:0007669"/>
    <property type="project" value="TreeGrafter"/>
</dbReference>
<keyword evidence="5" id="KW-0653">Protein transport</keyword>
<dbReference type="EMBL" id="JAAVJF010000001">
    <property type="protein sequence ID" value="NYR14806.1"/>
    <property type="molecule type" value="Genomic_DNA"/>
</dbReference>
<dbReference type="PRINTS" id="PR01840">
    <property type="entry name" value="TATCFAMILY"/>
</dbReference>
<dbReference type="HAMAP" id="MF_00902">
    <property type="entry name" value="TatC"/>
    <property type="match status" value="1"/>
</dbReference>
<evidence type="ECO:0000256" key="1">
    <source>
        <dbReference type="ARBA" id="ARBA00004141"/>
    </source>
</evidence>
<dbReference type="InterPro" id="IPR002033">
    <property type="entry name" value="TatC"/>
</dbReference>
<keyword evidence="5" id="KW-1003">Cell membrane</keyword>
<comment type="function">
    <text evidence="5">Part of the twin-arginine translocation (Tat) system that transports large folded proteins containing a characteristic twin-arginine motif in their signal peptide across membranes.</text>
</comment>
<dbReference type="RefSeq" id="WP_011900163.1">
    <property type="nucleotide sequence ID" value="NZ_JAAVJF010000001.1"/>
</dbReference>
<dbReference type="GO" id="GO:0033281">
    <property type="term" value="C:TAT protein transport complex"/>
    <property type="evidence" value="ECO:0007669"/>
    <property type="project" value="UniProtKB-UniRule"/>
</dbReference>
<feature type="transmembrane region" description="Helical" evidence="5">
    <location>
        <begin position="224"/>
        <end position="241"/>
    </location>
</feature>
<dbReference type="PANTHER" id="PTHR30371:SF0">
    <property type="entry name" value="SEC-INDEPENDENT PROTEIN TRANSLOCASE PROTEIN TATC, CHLOROPLASTIC-RELATED"/>
    <property type="match status" value="1"/>
</dbReference>
<evidence type="ECO:0000256" key="2">
    <source>
        <dbReference type="ARBA" id="ARBA00022692"/>
    </source>
</evidence>
<comment type="similarity">
    <text evidence="5">Belongs to the TatC family.</text>
</comment>
<comment type="caution">
    <text evidence="6">The sequence shown here is derived from an EMBL/GenBank/DDBJ whole genome shotgun (WGS) entry which is preliminary data.</text>
</comment>
<dbReference type="OMA" id="AWAFIAP"/>
<feature type="transmembrane region" description="Helical" evidence="5">
    <location>
        <begin position="183"/>
        <end position="212"/>
    </location>
</feature>
<keyword evidence="2 5" id="KW-0812">Transmembrane</keyword>
<comment type="subcellular location">
    <subcellularLocation>
        <location evidence="5">Cell membrane</location>
        <topology evidence="5">Multi-pass membrane protein</topology>
    </subcellularLocation>
    <subcellularLocation>
        <location evidence="1">Membrane</location>
        <topology evidence="1">Multi-pass membrane protein</topology>
    </subcellularLocation>
</comment>
<organism evidence="6 7">
    <name type="scientific">Pyrobaculum arsenaticum</name>
    <dbReference type="NCBI Taxonomy" id="121277"/>
    <lineage>
        <taxon>Archaea</taxon>
        <taxon>Thermoproteota</taxon>
        <taxon>Thermoprotei</taxon>
        <taxon>Thermoproteales</taxon>
        <taxon>Thermoproteaceae</taxon>
        <taxon>Pyrobaculum</taxon>
    </lineage>
</organism>
<dbReference type="GO" id="GO:0065002">
    <property type="term" value="P:intracellular protein transmembrane transport"/>
    <property type="evidence" value="ECO:0007669"/>
    <property type="project" value="TreeGrafter"/>
</dbReference>
<name>A0A7L4PAA9_9CREN</name>
<evidence type="ECO:0000256" key="5">
    <source>
        <dbReference type="HAMAP-Rule" id="MF_00902"/>
    </source>
</evidence>
<protein>
    <recommendedName>
        <fullName evidence="5">Sec-independent protein translocase protein TatC</fullName>
    </recommendedName>
</protein>
<comment type="subunit">
    <text evidence="5">Forms a complex with TatA.</text>
</comment>
<reference evidence="6 7" key="1">
    <citation type="journal article" date="2020" name="Nat. Commun.">
        <title>The structures of two archaeal type IV pili illuminate evolutionary relationships.</title>
        <authorList>
            <person name="Wang F."/>
            <person name="Baquero D.P."/>
            <person name="Su Z."/>
            <person name="Beltran L.C."/>
            <person name="Prangishvili D."/>
            <person name="Krupovic M."/>
            <person name="Egelman E.H."/>
        </authorList>
    </citation>
    <scope>NUCLEOTIDE SEQUENCE [LARGE SCALE GENOMIC DNA]</scope>
    <source>
        <strain evidence="6 7">2GA</strain>
    </source>
</reference>
<evidence type="ECO:0000313" key="7">
    <source>
        <dbReference type="Proteomes" id="UP000554766"/>
    </source>
</evidence>
<feature type="transmembrane region" description="Helical" evidence="5">
    <location>
        <begin position="143"/>
        <end position="163"/>
    </location>
</feature>
<accession>A0A7L4PAA9</accession>
<proteinExistence type="inferred from homology"/>
<feature type="transmembrane region" description="Helical" evidence="5">
    <location>
        <begin position="247"/>
        <end position="268"/>
    </location>
</feature>
<keyword evidence="5" id="KW-0811">Translocation</keyword>
<gene>
    <name evidence="5" type="primary">tatC</name>
    <name evidence="6" type="ORF">HC235_02285</name>
</gene>
<evidence type="ECO:0000256" key="3">
    <source>
        <dbReference type="ARBA" id="ARBA00022989"/>
    </source>
</evidence>
<dbReference type="Pfam" id="PF00902">
    <property type="entry name" value="TatC"/>
    <property type="match status" value="1"/>
</dbReference>
<dbReference type="PANTHER" id="PTHR30371">
    <property type="entry name" value="SEC-INDEPENDENT PROTEIN TRANSLOCASE PROTEIN TATC"/>
    <property type="match status" value="1"/>
</dbReference>
<feature type="transmembrane region" description="Helical" evidence="5">
    <location>
        <begin position="24"/>
        <end position="42"/>
    </location>
</feature>
<keyword evidence="4 5" id="KW-0472">Membrane</keyword>
<sequence>MESKPPRDKEMPLWEHLAELGQRLKRVFIVFIVVFVITWLPAPDLQGGNILSVVASFFATGEYNPLAYWVFMQTLTPMLRDLNKTVNVKIALIAGEVWNPLASVMYASLYLSGMVVFPYLVYEVWKYVQPALYPHEERAVKKYLWVAIILFYAGNLFGIYVIYPSLFRFIVGLSSIIKVEPILSIYSVVSTWIQMAFWTGVIFETPIVIAVLSEICLLNPWTVAHYRPLVYAAALILIAIITPDTTLLTTFLTFIPFAVLFELGLIWSKRIVRKCPDMRPP</sequence>
<dbReference type="GeneID" id="5055614"/>
<feature type="transmembrane region" description="Helical" evidence="5">
    <location>
        <begin position="104"/>
        <end position="122"/>
    </location>
</feature>
<keyword evidence="7" id="KW-1185">Reference proteome</keyword>
<keyword evidence="5" id="KW-0813">Transport</keyword>
<dbReference type="GO" id="GO:0043953">
    <property type="term" value="P:protein transport by the Tat complex"/>
    <property type="evidence" value="ECO:0007669"/>
    <property type="project" value="UniProtKB-UniRule"/>
</dbReference>
<dbReference type="AlphaFoldDB" id="A0A7L4PAA9"/>
<evidence type="ECO:0000256" key="4">
    <source>
        <dbReference type="ARBA" id="ARBA00023136"/>
    </source>
</evidence>